<sequence length="295" mass="32899">VITLDLIAHDQWDRGFIAFQPISVNGEETEMRIAFHWLPFRNATIARNDRMSPTEVREMDLGTPPSKSPGRFNYFVDKETLEVISSGHIITVRTNDKEKQPLPSMELLELRWHLSRIAAMQGGADVDDDSGDDSDGGSFSVPSGSRSPVKRERLLSENVPPQSPTRERLLSENVSPRSPTRSGELWLCLVPEGVCILDRVAGFGFVLSLTEFLVCLLLLTPERVAGFGLVWFLKGFLVCLLLLTPERVAGFGLVLFLTEEKSGLWQDRGLLEYLRGGYSRRSNSNKLGPLRGAVD</sequence>
<evidence type="ECO:0008006" key="4">
    <source>
        <dbReference type="Google" id="ProtNLM"/>
    </source>
</evidence>
<evidence type="ECO:0000313" key="2">
    <source>
        <dbReference type="EMBL" id="KOS36201.1"/>
    </source>
</evidence>
<evidence type="ECO:0000256" key="1">
    <source>
        <dbReference type="SAM" id="MobiDB-lite"/>
    </source>
</evidence>
<evidence type="ECO:0000313" key="3">
    <source>
        <dbReference type="Proteomes" id="UP000037696"/>
    </source>
</evidence>
<reference evidence="2 3" key="1">
    <citation type="submission" date="2015-08" db="EMBL/GenBank/DDBJ databases">
        <title>Genome sequencing of Penicillium nordicum.</title>
        <authorList>
            <person name="Nguyen H.D."/>
            <person name="Seifert K.A."/>
        </authorList>
    </citation>
    <scope>NUCLEOTIDE SEQUENCE [LARGE SCALE GENOMIC DNA]</scope>
    <source>
        <strain evidence="2 3">DAOMC 185683</strain>
    </source>
</reference>
<feature type="compositionally biased region" description="Low complexity" evidence="1">
    <location>
        <begin position="136"/>
        <end position="145"/>
    </location>
</feature>
<dbReference type="OrthoDB" id="5416097at2759"/>
<proteinExistence type="predicted"/>
<gene>
    <name evidence="2" type="ORF">ACN38_g13080</name>
</gene>
<feature type="compositionally biased region" description="Polar residues" evidence="1">
    <location>
        <begin position="172"/>
        <end position="181"/>
    </location>
</feature>
<feature type="compositionally biased region" description="Acidic residues" evidence="1">
    <location>
        <begin position="125"/>
        <end position="135"/>
    </location>
</feature>
<keyword evidence="3" id="KW-1185">Reference proteome</keyword>
<dbReference type="Proteomes" id="UP000037696">
    <property type="component" value="Unassembled WGS sequence"/>
</dbReference>
<protein>
    <recommendedName>
        <fullName evidence="4">HNH nuclease domain-containing protein</fullName>
    </recommendedName>
</protein>
<feature type="region of interest" description="Disordered" evidence="1">
    <location>
        <begin position="123"/>
        <end position="181"/>
    </location>
</feature>
<name>A0A0M8NXB0_9EURO</name>
<dbReference type="EMBL" id="LHQQ01000595">
    <property type="protein sequence ID" value="KOS36201.1"/>
    <property type="molecule type" value="Genomic_DNA"/>
</dbReference>
<dbReference type="AlphaFoldDB" id="A0A0M8NXB0"/>
<comment type="caution">
    <text evidence="2">The sequence shown here is derived from an EMBL/GenBank/DDBJ whole genome shotgun (WGS) entry which is preliminary data.</text>
</comment>
<feature type="non-terminal residue" evidence="2">
    <location>
        <position position="1"/>
    </location>
</feature>
<accession>A0A0M8NXB0</accession>
<organism evidence="2 3">
    <name type="scientific">Penicillium nordicum</name>
    <dbReference type="NCBI Taxonomy" id="229535"/>
    <lineage>
        <taxon>Eukaryota</taxon>
        <taxon>Fungi</taxon>
        <taxon>Dikarya</taxon>
        <taxon>Ascomycota</taxon>
        <taxon>Pezizomycotina</taxon>
        <taxon>Eurotiomycetes</taxon>
        <taxon>Eurotiomycetidae</taxon>
        <taxon>Eurotiales</taxon>
        <taxon>Aspergillaceae</taxon>
        <taxon>Penicillium</taxon>
    </lineage>
</organism>